<sequence>MSEFFLSTRLPKALGTSSSDIQTQLKILENIVKEISVIDPIFANWYVNNYHETAPDAPFEYKIPSDQGFKYLFDKKSADQFENFSLWNGQEENADYAGLHFRDIGIVITFEKVLTADQIVQIFEVLLKYLKIEYLYVNYDFFQDINVFEHRLPTTSICYVSLNVAADYLPHLFKKIDIDNQYNKGTILVFDENWASESDELKKKVQENSIALIEIGAIPEATIPDSFFE</sequence>
<dbReference type="EMBL" id="JEXJ01000035">
    <property type="protein sequence ID" value="EXC50927.1"/>
    <property type="molecule type" value="Genomic_DNA"/>
</dbReference>
<protein>
    <recommendedName>
        <fullName evidence="3">Immunity protein 52 domain-containing protein</fullName>
    </recommendedName>
</protein>
<dbReference type="RefSeq" id="WP_032009084.1">
    <property type="nucleotide sequence ID" value="NZ_JEXJ01000035.1"/>
</dbReference>
<organism evidence="1 2">
    <name type="scientific">Acinetobacter baumannii 99063</name>
    <dbReference type="NCBI Taxonomy" id="1310630"/>
    <lineage>
        <taxon>Bacteria</taxon>
        <taxon>Pseudomonadati</taxon>
        <taxon>Pseudomonadota</taxon>
        <taxon>Gammaproteobacteria</taxon>
        <taxon>Moraxellales</taxon>
        <taxon>Moraxellaceae</taxon>
        <taxon>Acinetobacter</taxon>
        <taxon>Acinetobacter calcoaceticus/baumannii complex</taxon>
    </lineage>
</organism>
<proteinExistence type="predicted"/>
<evidence type="ECO:0000313" key="1">
    <source>
        <dbReference type="EMBL" id="EXC50927.1"/>
    </source>
</evidence>
<dbReference type="PATRIC" id="fig|1310630.3.peg.2280"/>
<gene>
    <name evidence="1" type="ORF">J529_2326</name>
</gene>
<accession>A0A009SVQ2</accession>
<name>A0A009SVQ2_ACIBA</name>
<evidence type="ECO:0008006" key="3">
    <source>
        <dbReference type="Google" id="ProtNLM"/>
    </source>
</evidence>
<comment type="caution">
    <text evidence="1">The sequence shown here is derived from an EMBL/GenBank/DDBJ whole genome shotgun (WGS) entry which is preliminary data.</text>
</comment>
<dbReference type="Proteomes" id="UP000020735">
    <property type="component" value="Unassembled WGS sequence"/>
</dbReference>
<reference evidence="1 2" key="1">
    <citation type="submission" date="2014-02" db="EMBL/GenBank/DDBJ databases">
        <title>Comparative genomics and transcriptomics to identify genetic mechanisms underlying the emergence of carbapenem resistant Acinetobacter baumannii (CRAb).</title>
        <authorList>
            <person name="Harris A.D."/>
            <person name="Johnson K.J."/>
            <person name="George J."/>
            <person name="Shefchek K."/>
            <person name="Daugherty S.C."/>
            <person name="Parankush S."/>
            <person name="Sadzewicz L."/>
            <person name="Tallon L."/>
            <person name="Sengamalay N."/>
            <person name="Hazen T.H."/>
            <person name="Rasko D.A."/>
        </authorList>
    </citation>
    <scope>NUCLEOTIDE SEQUENCE [LARGE SCALE GENOMIC DNA]</scope>
    <source>
        <strain evidence="1 2">99063</strain>
    </source>
</reference>
<dbReference type="AlphaFoldDB" id="A0A009SVQ2"/>
<evidence type="ECO:0000313" key="2">
    <source>
        <dbReference type="Proteomes" id="UP000020735"/>
    </source>
</evidence>